<dbReference type="InterPro" id="IPR004360">
    <property type="entry name" value="Glyas_Fos-R_dOase_dom"/>
</dbReference>
<gene>
    <name evidence="2" type="ORF">SAMN05216262_10983</name>
</gene>
<keyword evidence="3" id="KW-1185">Reference proteome</keyword>
<dbReference type="CDD" id="cd07247">
    <property type="entry name" value="SgaA_N_like"/>
    <property type="match status" value="1"/>
</dbReference>
<dbReference type="InterPro" id="IPR052164">
    <property type="entry name" value="Anthracycline_SecMetBiosynth"/>
</dbReference>
<evidence type="ECO:0000313" key="2">
    <source>
        <dbReference type="EMBL" id="SEL33819.1"/>
    </source>
</evidence>
<dbReference type="InterPro" id="IPR029068">
    <property type="entry name" value="Glyas_Bleomycin-R_OHBP_Dase"/>
</dbReference>
<reference evidence="3" key="1">
    <citation type="submission" date="2016-10" db="EMBL/GenBank/DDBJ databases">
        <authorList>
            <person name="Varghese N."/>
            <person name="Submissions S."/>
        </authorList>
    </citation>
    <scope>NUCLEOTIDE SEQUENCE [LARGE SCALE GENOMIC DNA]</scope>
    <source>
        <strain evidence="3">CGMCC 1.9127</strain>
    </source>
</reference>
<dbReference type="AlphaFoldDB" id="A0A1H7PDV5"/>
<accession>A0A1H7PDV5</accession>
<dbReference type="STRING" id="641665.GCA_002104455_00782"/>
<dbReference type="RefSeq" id="WP_085285179.1">
    <property type="nucleotide sequence ID" value="NZ_FOBI01000009.1"/>
</dbReference>
<dbReference type="OrthoDB" id="8776491at2"/>
<dbReference type="PROSITE" id="PS51819">
    <property type="entry name" value="VOC"/>
    <property type="match status" value="1"/>
</dbReference>
<dbReference type="Proteomes" id="UP000199297">
    <property type="component" value="Unassembled WGS sequence"/>
</dbReference>
<dbReference type="EMBL" id="FOBI01000009">
    <property type="protein sequence ID" value="SEL33819.1"/>
    <property type="molecule type" value="Genomic_DNA"/>
</dbReference>
<dbReference type="PANTHER" id="PTHR33993:SF2">
    <property type="entry name" value="VOC DOMAIN-CONTAINING PROTEIN"/>
    <property type="match status" value="1"/>
</dbReference>
<proteinExistence type="predicted"/>
<dbReference type="PANTHER" id="PTHR33993">
    <property type="entry name" value="GLYOXALASE-RELATED"/>
    <property type="match status" value="1"/>
</dbReference>
<sequence length="126" mass="13719">MNNPIGWFEIYVADMARAQKFYESVFNISMEDLGDPTDANIKMKAFPSNMEQYGATGALVQMAGVSAGNNSVMVYFSCQDCAEEESRVESSGGKVEKPKFSIGEYGFVSIAIDSEGNMFGLHSLGQ</sequence>
<dbReference type="SUPFAM" id="SSF54593">
    <property type="entry name" value="Glyoxalase/Bleomycin resistance protein/Dihydroxybiphenyl dioxygenase"/>
    <property type="match status" value="1"/>
</dbReference>
<organism evidence="2 3">
    <name type="scientific">Colwellia chukchiensis</name>
    <dbReference type="NCBI Taxonomy" id="641665"/>
    <lineage>
        <taxon>Bacteria</taxon>
        <taxon>Pseudomonadati</taxon>
        <taxon>Pseudomonadota</taxon>
        <taxon>Gammaproteobacteria</taxon>
        <taxon>Alteromonadales</taxon>
        <taxon>Colwelliaceae</taxon>
        <taxon>Colwellia</taxon>
    </lineage>
</organism>
<name>A0A1H7PDV5_9GAMM</name>
<evidence type="ECO:0000259" key="1">
    <source>
        <dbReference type="PROSITE" id="PS51819"/>
    </source>
</evidence>
<dbReference type="InterPro" id="IPR037523">
    <property type="entry name" value="VOC_core"/>
</dbReference>
<protein>
    <recommendedName>
        <fullName evidence="1">VOC domain-containing protein</fullName>
    </recommendedName>
</protein>
<evidence type="ECO:0000313" key="3">
    <source>
        <dbReference type="Proteomes" id="UP000199297"/>
    </source>
</evidence>
<dbReference type="Pfam" id="PF00903">
    <property type="entry name" value="Glyoxalase"/>
    <property type="match status" value="1"/>
</dbReference>
<feature type="domain" description="VOC" evidence="1">
    <location>
        <begin position="4"/>
        <end position="124"/>
    </location>
</feature>
<dbReference type="Gene3D" id="3.10.180.10">
    <property type="entry name" value="2,3-Dihydroxybiphenyl 1,2-Dioxygenase, domain 1"/>
    <property type="match status" value="1"/>
</dbReference>